<evidence type="ECO:0008006" key="4">
    <source>
        <dbReference type="Google" id="ProtNLM"/>
    </source>
</evidence>
<keyword evidence="1" id="KW-1133">Transmembrane helix</keyword>
<feature type="transmembrane region" description="Helical" evidence="1">
    <location>
        <begin position="29"/>
        <end position="47"/>
    </location>
</feature>
<organism evidence="2 3">
    <name type="scientific">[Eubacterium] hominis</name>
    <dbReference type="NCBI Taxonomy" id="2764325"/>
    <lineage>
        <taxon>Bacteria</taxon>
        <taxon>Bacillati</taxon>
        <taxon>Bacillota</taxon>
        <taxon>Erysipelotrichia</taxon>
        <taxon>Erysipelotrichales</taxon>
        <taxon>Erysipelotrichaceae</taxon>
        <taxon>Amedibacillus</taxon>
    </lineage>
</organism>
<protein>
    <recommendedName>
        <fullName evidence="4">DUF3188 domain-containing protein</fullName>
    </recommendedName>
</protein>
<dbReference type="Proteomes" id="UP000515856">
    <property type="component" value="Chromosome"/>
</dbReference>
<proteinExistence type="predicted"/>
<accession>A0A7G9GJY3</accession>
<dbReference type="EMBL" id="CP060636">
    <property type="protein sequence ID" value="QNM11115.1"/>
    <property type="molecule type" value="Genomic_DNA"/>
</dbReference>
<dbReference type="RefSeq" id="WP_117453923.1">
    <property type="nucleotide sequence ID" value="NZ_CP060636.1"/>
</dbReference>
<evidence type="ECO:0000256" key="1">
    <source>
        <dbReference type="SAM" id="Phobius"/>
    </source>
</evidence>
<reference evidence="2 3" key="1">
    <citation type="submission" date="2020-08" db="EMBL/GenBank/DDBJ databases">
        <authorList>
            <person name="Liu C."/>
            <person name="Sun Q."/>
        </authorList>
    </citation>
    <scope>NUCLEOTIDE SEQUENCE [LARGE SCALE GENOMIC DNA]</scope>
    <source>
        <strain evidence="2 3">NSJ-61</strain>
    </source>
</reference>
<sequence length="63" mass="6765">MTRWGLFLASIGCIMIIFSQTTKDSGVSLSTCLAGVLVAIAGFVLVYKDKKNAKSSNKPAKKR</sequence>
<name>A0A7G9GJY3_9FIRM</name>
<keyword evidence="3" id="KW-1185">Reference proteome</keyword>
<keyword evidence="1" id="KW-0472">Membrane</keyword>
<dbReference type="AlphaFoldDB" id="A0A7G9GJY3"/>
<keyword evidence="1" id="KW-0812">Transmembrane</keyword>
<evidence type="ECO:0000313" key="2">
    <source>
        <dbReference type="EMBL" id="QNM11115.1"/>
    </source>
</evidence>
<gene>
    <name evidence="2" type="ORF">H9Q80_12680</name>
</gene>
<evidence type="ECO:0000313" key="3">
    <source>
        <dbReference type="Proteomes" id="UP000515856"/>
    </source>
</evidence>
<dbReference type="KEGG" id="ehn:H9Q80_12680"/>